<accession>A0A9Q3F2B3</accession>
<dbReference type="InterPro" id="IPR038717">
    <property type="entry name" value="Tc1-like_DDE_dom"/>
</dbReference>
<protein>
    <recommendedName>
        <fullName evidence="5">Reverse transcriptase Ty1/copia-type domain-containing protein</fullName>
    </recommendedName>
</protein>
<dbReference type="OrthoDB" id="5410741at2759"/>
<dbReference type="PANTHER" id="PTHR23022:SF119">
    <property type="entry name" value="TC1-LIKE TRANSPOSASE DDE DOMAIN-CONTAINING PROTEIN"/>
    <property type="match status" value="1"/>
</dbReference>
<dbReference type="AlphaFoldDB" id="A0A9Q3F2B3"/>
<evidence type="ECO:0000259" key="2">
    <source>
        <dbReference type="Pfam" id="PF13358"/>
    </source>
</evidence>
<dbReference type="PANTHER" id="PTHR23022">
    <property type="entry name" value="TRANSPOSABLE ELEMENT-RELATED"/>
    <property type="match status" value="1"/>
</dbReference>
<dbReference type="InterPro" id="IPR052338">
    <property type="entry name" value="Transposase_5"/>
</dbReference>
<comment type="caution">
    <text evidence="3">The sequence shown here is derived from an EMBL/GenBank/DDBJ whole genome shotgun (WGS) entry which is preliminary data.</text>
</comment>
<dbReference type="Pfam" id="PF13358">
    <property type="entry name" value="DDE_3"/>
    <property type="match status" value="1"/>
</dbReference>
<feature type="domain" description="Tc1-like transposase DDE" evidence="2">
    <location>
        <begin position="595"/>
        <end position="755"/>
    </location>
</feature>
<dbReference type="Pfam" id="PF07727">
    <property type="entry name" value="RVT_2"/>
    <property type="match status" value="1"/>
</dbReference>
<evidence type="ECO:0000259" key="1">
    <source>
        <dbReference type="Pfam" id="PF07727"/>
    </source>
</evidence>
<dbReference type="EMBL" id="AVOT02034868">
    <property type="protein sequence ID" value="MBW0529101.1"/>
    <property type="molecule type" value="Genomic_DNA"/>
</dbReference>
<dbReference type="InterPro" id="IPR036397">
    <property type="entry name" value="RNaseH_sf"/>
</dbReference>
<dbReference type="InterPro" id="IPR013103">
    <property type="entry name" value="RVT_2"/>
</dbReference>
<sequence length="792" mass="90042">MWASRIQNLIPNSLTGEAAPVELLFGKKPYYNQMRVFGKLAYIHVPHKKRRKLDDRAVAGKVVMFLGNNKACRAIRRWSVPWRPRTKDLRDKMSISFIVNKEILGDFSKEATVEEKDRMAEVLNNTTMEVATPKTYKQAMGGTDNRHWQAALNEELENMKQMGVYDIRPLPPGKHALGGGWVFAKKPARKTSAVGYKARYVARGNGQMPEEYNRTFAPTTSFSSLSILLTMASLREWHVNSFDFVAAYLNAGINEEVWVRPPDGLTIPTGFGCRLRKALYGTKQAGNCWWHCVAKKLQTWGYVASEFDRSVYVHSSQQAMIWLHVDDGIISGKDIGAIRDVRMALEEPFRMKWEDGISSIIGIDIHKVRGHHCRQSATSATVRPHEFIGTVGALSYVAMGTRPDIAFAVNLLARHAKRPGKEHWKCLQHLLGSAGWVQYLLVCHAEFMAARHGKWLKNLLDDITGMTIPLQLLCDNTSAIRIAEDSSSNKRTKHSDREYFITNQLLQSKTASLEWVSSGNMNAGIMTKPLGSVLHQRLSIPNNVSNQTISKAIHDLGKRSCIAPKKPYLRQLDFDRRLTFAQQFGHWTLQSWAFIIWTDESSFELGKKADQVRVWRTPQEKYLLQNLQVNHHSDRRSLMVWGAFIGSTKGPLVFLDGTQMAETFIQQVYEPHLQPFYNYMVNAPYIWTCDCIAMMEDGAPIHTARISNEWRAINQIDKLPLPAHSPDLNPIENVWKVLKTRVMKHHQPRTMDELRAAIQSAWDDLSPAFFEKLLIGMQKRLEAVVESHGGPT</sequence>
<evidence type="ECO:0000313" key="3">
    <source>
        <dbReference type="EMBL" id="MBW0529101.1"/>
    </source>
</evidence>
<evidence type="ECO:0008006" key="5">
    <source>
        <dbReference type="Google" id="ProtNLM"/>
    </source>
</evidence>
<keyword evidence="4" id="KW-1185">Reference proteome</keyword>
<feature type="domain" description="Reverse transcriptase Ty1/copia-type" evidence="1">
    <location>
        <begin position="164"/>
        <end position="370"/>
    </location>
</feature>
<dbReference type="CDD" id="cd09272">
    <property type="entry name" value="RNase_HI_RT_Ty1"/>
    <property type="match status" value="1"/>
</dbReference>
<reference evidence="3" key="1">
    <citation type="submission" date="2021-03" db="EMBL/GenBank/DDBJ databases">
        <title>Draft genome sequence of rust myrtle Austropuccinia psidii MF-1, a brazilian biotype.</title>
        <authorList>
            <person name="Quecine M.C."/>
            <person name="Pachon D.M.R."/>
            <person name="Bonatelli M.L."/>
            <person name="Correr F.H."/>
            <person name="Franceschini L.M."/>
            <person name="Leite T.F."/>
            <person name="Margarido G.R.A."/>
            <person name="Almeida C.A."/>
            <person name="Ferrarezi J.A."/>
            <person name="Labate C.A."/>
        </authorList>
    </citation>
    <scope>NUCLEOTIDE SEQUENCE</scope>
    <source>
        <strain evidence="3">MF-1</strain>
    </source>
</reference>
<dbReference type="Gene3D" id="3.30.420.10">
    <property type="entry name" value="Ribonuclease H-like superfamily/Ribonuclease H"/>
    <property type="match status" value="1"/>
</dbReference>
<gene>
    <name evidence="3" type="ORF">O181_068816</name>
</gene>
<dbReference type="GO" id="GO:0003676">
    <property type="term" value="F:nucleic acid binding"/>
    <property type="evidence" value="ECO:0007669"/>
    <property type="project" value="InterPro"/>
</dbReference>
<evidence type="ECO:0000313" key="4">
    <source>
        <dbReference type="Proteomes" id="UP000765509"/>
    </source>
</evidence>
<name>A0A9Q3F2B3_9BASI</name>
<dbReference type="Proteomes" id="UP000765509">
    <property type="component" value="Unassembled WGS sequence"/>
</dbReference>
<proteinExistence type="predicted"/>
<organism evidence="3 4">
    <name type="scientific">Austropuccinia psidii MF-1</name>
    <dbReference type="NCBI Taxonomy" id="1389203"/>
    <lineage>
        <taxon>Eukaryota</taxon>
        <taxon>Fungi</taxon>
        <taxon>Dikarya</taxon>
        <taxon>Basidiomycota</taxon>
        <taxon>Pucciniomycotina</taxon>
        <taxon>Pucciniomycetes</taxon>
        <taxon>Pucciniales</taxon>
        <taxon>Sphaerophragmiaceae</taxon>
        <taxon>Austropuccinia</taxon>
    </lineage>
</organism>